<name>A0ACC2QEV7_9NEOP</name>
<evidence type="ECO:0000313" key="1">
    <source>
        <dbReference type="EMBL" id="KAJ8713986.1"/>
    </source>
</evidence>
<dbReference type="Proteomes" id="UP001231649">
    <property type="component" value="Chromosome 20"/>
</dbReference>
<dbReference type="EMBL" id="CM056796">
    <property type="protein sequence ID" value="KAJ8713986.1"/>
    <property type="molecule type" value="Genomic_DNA"/>
</dbReference>
<sequence>MRKKNFYFALLIGITFTNWIYWKCIVRRKWFAIKNVSIQPLPITNNPFLVIIVTSYVGHVKLRSAHRKAYPAEELRKINATRVFLIAQIPDQEKGITQSAINDESETFGDILQGTFDDTYRNLTHKLLMGLVWASTACQDASFILKVDDDTVYNLEKTYEVLKSVDYSTPILLGYINKDVKPERNKKSKYYVTLDEYPRQVYPPYLSGFYYITTPRVAAALCDEAIYHPYLCIEDIFVTGILAEALNIMLTELPNTYWIDNIMNCDYVVGPKYFDCRF</sequence>
<keyword evidence="2" id="KW-1185">Reference proteome</keyword>
<comment type="caution">
    <text evidence="1">The sequence shown here is derived from an EMBL/GenBank/DDBJ whole genome shotgun (WGS) entry which is preliminary data.</text>
</comment>
<evidence type="ECO:0000313" key="2">
    <source>
        <dbReference type="Proteomes" id="UP001231649"/>
    </source>
</evidence>
<proteinExistence type="predicted"/>
<protein>
    <submittedName>
        <fullName evidence="1">Uncharacterized protein</fullName>
    </submittedName>
</protein>
<organism evidence="1 2">
    <name type="scientific">Mythimna loreyi</name>
    <dbReference type="NCBI Taxonomy" id="667449"/>
    <lineage>
        <taxon>Eukaryota</taxon>
        <taxon>Metazoa</taxon>
        <taxon>Ecdysozoa</taxon>
        <taxon>Arthropoda</taxon>
        <taxon>Hexapoda</taxon>
        <taxon>Insecta</taxon>
        <taxon>Pterygota</taxon>
        <taxon>Neoptera</taxon>
        <taxon>Endopterygota</taxon>
        <taxon>Lepidoptera</taxon>
        <taxon>Glossata</taxon>
        <taxon>Ditrysia</taxon>
        <taxon>Noctuoidea</taxon>
        <taxon>Noctuidae</taxon>
        <taxon>Noctuinae</taxon>
        <taxon>Hadenini</taxon>
        <taxon>Mythimna</taxon>
    </lineage>
</organism>
<gene>
    <name evidence="1" type="ORF">PYW08_007606</name>
</gene>
<reference evidence="1" key="1">
    <citation type="submission" date="2023-03" db="EMBL/GenBank/DDBJ databases">
        <title>Chromosome-level genomes of two armyworms, Mythimna separata and Mythimna loreyi, provide insights into the biosynthesis and reception of sex pheromones.</title>
        <authorList>
            <person name="Zhao H."/>
        </authorList>
    </citation>
    <scope>NUCLEOTIDE SEQUENCE</scope>
    <source>
        <strain evidence="1">BeijingLab</strain>
    </source>
</reference>
<accession>A0ACC2QEV7</accession>